<name>A0A7X9RXH7_9BACT</name>
<dbReference type="SUPFAM" id="SSF50891">
    <property type="entry name" value="Cyclophilin-like"/>
    <property type="match status" value="1"/>
</dbReference>
<keyword evidence="2" id="KW-1185">Reference proteome</keyword>
<protein>
    <submittedName>
        <fullName evidence="1">Uncharacterized protein</fullName>
    </submittedName>
</protein>
<organism evidence="1 2">
    <name type="scientific">Flammeovirga aprica JL-4</name>
    <dbReference type="NCBI Taxonomy" id="694437"/>
    <lineage>
        <taxon>Bacteria</taxon>
        <taxon>Pseudomonadati</taxon>
        <taxon>Bacteroidota</taxon>
        <taxon>Cytophagia</taxon>
        <taxon>Cytophagales</taxon>
        <taxon>Flammeovirgaceae</taxon>
        <taxon>Flammeovirga</taxon>
    </lineage>
</organism>
<dbReference type="AlphaFoldDB" id="A0A7X9RXH7"/>
<dbReference type="InterPro" id="IPR029000">
    <property type="entry name" value="Cyclophilin-like_dom_sf"/>
</dbReference>
<sequence>MLIAEFLIDGEQYDFFLFKEEDAPIATKRFVDLVNANVYDNWVVEFMVEDGMIKIGPQKEFVPYAERPMTRVDFDVKPHKYGFLSFVGADPYNVSDRLVIMLDTEEASHYDSVCAPIGMIATNHHVKINSIEKGQIIEKITINDYPEEEIFARKPAFI</sequence>
<evidence type="ECO:0000313" key="1">
    <source>
        <dbReference type="EMBL" id="NME70530.1"/>
    </source>
</evidence>
<dbReference type="RefSeq" id="WP_169658762.1">
    <property type="nucleotide sequence ID" value="NZ_JABANE010000066.1"/>
</dbReference>
<dbReference type="EMBL" id="JABANE010000066">
    <property type="protein sequence ID" value="NME70530.1"/>
    <property type="molecule type" value="Genomic_DNA"/>
</dbReference>
<dbReference type="Gene3D" id="2.40.100.10">
    <property type="entry name" value="Cyclophilin-like"/>
    <property type="match status" value="1"/>
</dbReference>
<proteinExistence type="predicted"/>
<accession>A0A7X9RXH7</accession>
<dbReference type="Proteomes" id="UP000576082">
    <property type="component" value="Unassembled WGS sequence"/>
</dbReference>
<reference evidence="1 2" key="1">
    <citation type="submission" date="2020-04" db="EMBL/GenBank/DDBJ databases">
        <title>Flammeovirga sp. SR4, a novel species isolated from seawater.</title>
        <authorList>
            <person name="Wang X."/>
        </authorList>
    </citation>
    <scope>NUCLEOTIDE SEQUENCE [LARGE SCALE GENOMIC DNA]</scope>
    <source>
        <strain evidence="1 2">ATCC 23126</strain>
    </source>
</reference>
<gene>
    <name evidence="1" type="ORF">HHU12_21320</name>
</gene>
<comment type="caution">
    <text evidence="1">The sequence shown here is derived from an EMBL/GenBank/DDBJ whole genome shotgun (WGS) entry which is preliminary data.</text>
</comment>
<evidence type="ECO:0000313" key="2">
    <source>
        <dbReference type="Proteomes" id="UP000576082"/>
    </source>
</evidence>